<evidence type="ECO:0000313" key="5">
    <source>
        <dbReference type="Proteomes" id="UP001230188"/>
    </source>
</evidence>
<dbReference type="Pfam" id="PF01168">
    <property type="entry name" value="Ala_racemase_N"/>
    <property type="match status" value="1"/>
</dbReference>
<dbReference type="EMBL" id="JAQMWT010000553">
    <property type="protein sequence ID" value="KAJ8599556.1"/>
    <property type="molecule type" value="Genomic_DNA"/>
</dbReference>
<evidence type="ECO:0000256" key="2">
    <source>
        <dbReference type="ARBA" id="ARBA00023239"/>
    </source>
</evidence>
<keyword evidence="2" id="KW-0456">Lyase</keyword>
<dbReference type="AlphaFoldDB" id="A0AAD7U768"/>
<keyword evidence="5" id="KW-1185">Reference proteome</keyword>
<dbReference type="Proteomes" id="UP001230188">
    <property type="component" value="Unassembled WGS sequence"/>
</dbReference>
<dbReference type="InterPro" id="IPR026956">
    <property type="entry name" value="D-ser_dehydrat-like_dom"/>
</dbReference>
<evidence type="ECO:0000313" key="4">
    <source>
        <dbReference type="EMBL" id="KAJ8599556.1"/>
    </source>
</evidence>
<dbReference type="PANTHER" id="PTHR28004">
    <property type="entry name" value="ZGC:162816-RELATED"/>
    <property type="match status" value="1"/>
</dbReference>
<evidence type="ECO:0000259" key="3">
    <source>
        <dbReference type="SMART" id="SM01119"/>
    </source>
</evidence>
<name>A0AAD7U768_9STRA</name>
<dbReference type="PANTHER" id="PTHR28004:SF2">
    <property type="entry name" value="D-SERINE DEHYDRATASE"/>
    <property type="match status" value="1"/>
</dbReference>
<accession>A0AAD7U768</accession>
<dbReference type="SMART" id="SM01119">
    <property type="entry name" value="D-ser_dehydrat"/>
    <property type="match status" value="1"/>
</dbReference>
<proteinExistence type="inferred from homology"/>
<dbReference type="InterPro" id="IPR029066">
    <property type="entry name" value="PLP-binding_barrel"/>
</dbReference>
<dbReference type="Gene3D" id="2.40.37.20">
    <property type="entry name" value="D-serine dehydratase-like domain"/>
    <property type="match status" value="1"/>
</dbReference>
<dbReference type="InterPro" id="IPR051466">
    <property type="entry name" value="D-amino_acid_metab_enzyme"/>
</dbReference>
<reference evidence="4" key="1">
    <citation type="submission" date="2023-01" db="EMBL/GenBank/DDBJ databases">
        <title>Metagenome sequencing of chrysophaentin producing Chrysophaeum taylorii.</title>
        <authorList>
            <person name="Davison J."/>
            <person name="Bewley C."/>
        </authorList>
    </citation>
    <scope>NUCLEOTIDE SEQUENCE</scope>
    <source>
        <strain evidence="4">NIES-1699</strain>
    </source>
</reference>
<comment type="similarity">
    <text evidence="1">Belongs to the DSD1 family.</text>
</comment>
<dbReference type="Pfam" id="PF14031">
    <property type="entry name" value="D-ser_dehydrat"/>
    <property type="match status" value="1"/>
</dbReference>
<dbReference type="Gene3D" id="3.20.20.10">
    <property type="entry name" value="Alanine racemase"/>
    <property type="match status" value="1"/>
</dbReference>
<dbReference type="GO" id="GO:0036088">
    <property type="term" value="P:D-serine catabolic process"/>
    <property type="evidence" value="ECO:0007669"/>
    <property type="project" value="TreeGrafter"/>
</dbReference>
<evidence type="ECO:0000256" key="1">
    <source>
        <dbReference type="ARBA" id="ARBA00005323"/>
    </source>
</evidence>
<comment type="caution">
    <text evidence="4">The sequence shown here is derived from an EMBL/GenBank/DDBJ whole genome shotgun (WGS) entry which is preliminary data.</text>
</comment>
<dbReference type="InterPro" id="IPR042208">
    <property type="entry name" value="D-ser_dehydrat-like_sf"/>
</dbReference>
<sequence>MLRRGVVHRLATQDYALPLEVQEALCSPALVLYATKIRRNIDKVLAASGGRWRPHIKTVKCDAVFGMLLDAGVRRFKCATPREARTLCAALDARGVVDGDVLVAFPHVGPNLATLEEIRKATSVRLSVLVEDATPTSLDVFFDVNPGMDRSGAPLSIAADVLADVRRATGPRFRGVHCYDGHATRLGNSRSEWEPELFKVYDDLLRLVEPGDEVVTAGTPAMLSSLAHPGLRSLDDHTVSPGTVVLSDMNCEEQLPELGLEPAALVFSRVISRPTEDVVTADAGVKALAADAGHPMACVVGHPEWVPLKPSEEHLPIRVPTDARPHRGHPLYLVPRHVCPTVNLAENALLVDNDGDSFSVVNINARAHDLLRDPKITTLIPGHAPAYTVP</sequence>
<gene>
    <name evidence="4" type="ORF">CTAYLR_007126</name>
</gene>
<dbReference type="SUPFAM" id="SSF51419">
    <property type="entry name" value="PLP-binding barrel"/>
    <property type="match status" value="1"/>
</dbReference>
<organism evidence="4 5">
    <name type="scientific">Chrysophaeum taylorii</name>
    <dbReference type="NCBI Taxonomy" id="2483200"/>
    <lineage>
        <taxon>Eukaryota</taxon>
        <taxon>Sar</taxon>
        <taxon>Stramenopiles</taxon>
        <taxon>Ochrophyta</taxon>
        <taxon>Pelagophyceae</taxon>
        <taxon>Pelagomonadales</taxon>
        <taxon>Pelagomonadaceae</taxon>
        <taxon>Chrysophaeum</taxon>
    </lineage>
</organism>
<dbReference type="InterPro" id="IPR001608">
    <property type="entry name" value="Ala_racemase_N"/>
</dbReference>
<dbReference type="GO" id="GO:0008721">
    <property type="term" value="F:D-serine ammonia-lyase activity"/>
    <property type="evidence" value="ECO:0007669"/>
    <property type="project" value="TreeGrafter"/>
</dbReference>
<protein>
    <recommendedName>
        <fullName evidence="3">D-serine dehydratase-like domain-containing protein</fullName>
    </recommendedName>
</protein>
<feature type="domain" description="D-serine dehydratase-like" evidence="3">
    <location>
        <begin position="263"/>
        <end position="352"/>
    </location>
</feature>